<evidence type="ECO:0000313" key="6">
    <source>
        <dbReference type="Proteomes" id="UP000198728"/>
    </source>
</evidence>
<keyword evidence="2" id="KW-0270">Exopolysaccharide synthesis</keyword>
<keyword evidence="3" id="KW-0472">Membrane</keyword>
<organism evidence="5 6">
    <name type="scientific">Tropicimonas isoalkanivorans</name>
    <dbReference type="NCBI Taxonomy" id="441112"/>
    <lineage>
        <taxon>Bacteria</taxon>
        <taxon>Pseudomonadati</taxon>
        <taxon>Pseudomonadota</taxon>
        <taxon>Alphaproteobacteria</taxon>
        <taxon>Rhodobacterales</taxon>
        <taxon>Roseobacteraceae</taxon>
        <taxon>Tropicimonas</taxon>
    </lineage>
</organism>
<dbReference type="AlphaFoldDB" id="A0A1I1KXN6"/>
<comment type="similarity">
    <text evidence="1">Belongs to the bacterial sugar transferase family.</text>
</comment>
<accession>A0A1I1KXN6</accession>
<evidence type="ECO:0000313" key="5">
    <source>
        <dbReference type="EMBL" id="SFC65554.1"/>
    </source>
</evidence>
<dbReference type="PANTHER" id="PTHR30576:SF0">
    <property type="entry name" value="UNDECAPRENYL-PHOSPHATE N-ACETYLGALACTOSAMINYL 1-PHOSPHATE TRANSFERASE-RELATED"/>
    <property type="match status" value="1"/>
</dbReference>
<dbReference type="GO" id="GO:0000271">
    <property type="term" value="P:polysaccharide biosynthetic process"/>
    <property type="evidence" value="ECO:0007669"/>
    <property type="project" value="UniProtKB-KW"/>
</dbReference>
<keyword evidence="3" id="KW-0812">Transmembrane</keyword>
<dbReference type="PANTHER" id="PTHR30576">
    <property type="entry name" value="COLANIC BIOSYNTHESIS UDP-GLUCOSE LIPID CARRIER TRANSFERASE"/>
    <property type="match status" value="1"/>
</dbReference>
<evidence type="ECO:0000256" key="3">
    <source>
        <dbReference type="SAM" id="Phobius"/>
    </source>
</evidence>
<keyword evidence="5" id="KW-0808">Transferase</keyword>
<protein>
    <submittedName>
        <fullName evidence="5">Sugar transferase involved in LPS biosynthesis (Colanic, teichoic acid)</fullName>
    </submittedName>
</protein>
<dbReference type="GO" id="GO:0016780">
    <property type="term" value="F:phosphotransferase activity, for other substituted phosphate groups"/>
    <property type="evidence" value="ECO:0007669"/>
    <property type="project" value="TreeGrafter"/>
</dbReference>
<keyword evidence="3" id="KW-1133">Transmembrane helix</keyword>
<keyword evidence="6" id="KW-1185">Reference proteome</keyword>
<dbReference type="Proteomes" id="UP000198728">
    <property type="component" value="Unassembled WGS sequence"/>
</dbReference>
<dbReference type="STRING" id="441112.SAMN04488094_107126"/>
<dbReference type="EMBL" id="FOLG01000007">
    <property type="protein sequence ID" value="SFC65554.1"/>
    <property type="molecule type" value="Genomic_DNA"/>
</dbReference>
<evidence type="ECO:0000256" key="2">
    <source>
        <dbReference type="ARBA" id="ARBA00023169"/>
    </source>
</evidence>
<evidence type="ECO:0000259" key="4">
    <source>
        <dbReference type="Pfam" id="PF02397"/>
    </source>
</evidence>
<sequence>MVVNVDPMSERRHAGVVRQREIYSRVPPQKRAFDIGLCLLLLIPALPVIAAIWTAVRLNDGPPAFYKARRMKAPRKRFTLWKFRTMAHRRGPEMGVSGGDKRHRITTIGRKLRSSRLDELPQLFNVLTGDMSFVGPRPPARRYVRMFPELYSEVLKCRTGITGLATVMFHAHEEWLLRSCKSAKETEAVYIRRCVPRKARLDLIYRDNWSIGLDLYLLYLTAGKFLPLPGKRLKRLKAKSRRR</sequence>
<feature type="domain" description="Bacterial sugar transferase" evidence="4">
    <location>
        <begin position="30"/>
        <end position="225"/>
    </location>
</feature>
<feature type="transmembrane region" description="Helical" evidence="3">
    <location>
        <begin position="35"/>
        <end position="56"/>
    </location>
</feature>
<name>A0A1I1KXN6_9RHOB</name>
<gene>
    <name evidence="5" type="ORF">SAMN04488094_107126</name>
</gene>
<proteinExistence type="inferred from homology"/>
<dbReference type="InterPro" id="IPR003362">
    <property type="entry name" value="Bact_transf"/>
</dbReference>
<dbReference type="Pfam" id="PF02397">
    <property type="entry name" value="Bac_transf"/>
    <property type="match status" value="1"/>
</dbReference>
<reference evidence="5 6" key="1">
    <citation type="submission" date="2016-10" db="EMBL/GenBank/DDBJ databases">
        <authorList>
            <person name="de Groot N.N."/>
        </authorList>
    </citation>
    <scope>NUCLEOTIDE SEQUENCE [LARGE SCALE GENOMIC DNA]</scope>
    <source>
        <strain evidence="5 6">DSM 19548</strain>
    </source>
</reference>
<evidence type="ECO:0000256" key="1">
    <source>
        <dbReference type="ARBA" id="ARBA00006464"/>
    </source>
</evidence>